<dbReference type="KEGG" id="xya:ET471_04345"/>
<accession>A0A4P6F2C6</accession>
<evidence type="ECO:0000313" key="2">
    <source>
        <dbReference type="EMBL" id="QAY69366.1"/>
    </source>
</evidence>
<feature type="region of interest" description="Disordered" evidence="1">
    <location>
        <begin position="1"/>
        <end position="22"/>
    </location>
</feature>
<sequence length="97" mass="10019">MRREPEPAGTAGAGDNGEEPREVTMATIDAARAAKPALRDTLARVEGITGVGLAQRGGPADWVLQVNVETVSARKDVPPLVDGVPVVVRVVGAVRAL</sequence>
<name>A0A4P6F2C6_9MICO</name>
<dbReference type="AlphaFoldDB" id="A0A4P6F2C6"/>
<reference evidence="2 3" key="1">
    <citation type="submission" date="2019-01" db="EMBL/GenBank/DDBJ databases">
        <title>Genome sequencing of strain FW10M-9.</title>
        <authorList>
            <person name="Heo J."/>
            <person name="Kim S.-J."/>
            <person name="Kim J.-S."/>
            <person name="Hong S.-B."/>
            <person name="Kwon S.-W."/>
        </authorList>
    </citation>
    <scope>NUCLEOTIDE SEQUENCE [LARGE SCALE GENOMIC DNA]</scope>
    <source>
        <strain evidence="2 3">FW10M-9</strain>
    </source>
</reference>
<organism evidence="2 3">
    <name type="scientific">Xylanimonas protaetiae</name>
    <dbReference type="NCBI Taxonomy" id="2509457"/>
    <lineage>
        <taxon>Bacteria</taxon>
        <taxon>Bacillati</taxon>
        <taxon>Actinomycetota</taxon>
        <taxon>Actinomycetes</taxon>
        <taxon>Micrococcales</taxon>
        <taxon>Promicromonosporaceae</taxon>
        <taxon>Xylanimonas</taxon>
    </lineage>
</organism>
<gene>
    <name evidence="2" type="ORF">ET471_04345</name>
</gene>
<proteinExistence type="predicted"/>
<dbReference type="Proteomes" id="UP000292118">
    <property type="component" value="Chromosome"/>
</dbReference>
<keyword evidence="3" id="KW-1185">Reference proteome</keyword>
<dbReference type="EMBL" id="CP035493">
    <property type="protein sequence ID" value="QAY69366.1"/>
    <property type="molecule type" value="Genomic_DNA"/>
</dbReference>
<evidence type="ECO:0000256" key="1">
    <source>
        <dbReference type="SAM" id="MobiDB-lite"/>
    </source>
</evidence>
<dbReference type="OrthoDB" id="5148769at2"/>
<protein>
    <submittedName>
        <fullName evidence="2">Uncharacterized protein</fullName>
    </submittedName>
</protein>
<evidence type="ECO:0000313" key="3">
    <source>
        <dbReference type="Proteomes" id="UP000292118"/>
    </source>
</evidence>